<name>A0ABS1TNS8_9BACI</name>
<keyword evidence="8" id="KW-0966">Cell projection</keyword>
<comment type="caution">
    <text evidence="8">The sequence shown here is derived from an EMBL/GenBank/DDBJ whole genome shotgun (WGS) entry which is preliminary data.</text>
</comment>
<keyword evidence="3" id="KW-0175">Coiled coil</keyword>
<evidence type="ECO:0000256" key="4">
    <source>
        <dbReference type="ARBA" id="ARBA00023143"/>
    </source>
</evidence>
<keyword evidence="8" id="KW-0282">Flagellum</keyword>
<evidence type="ECO:0000256" key="2">
    <source>
        <dbReference type="ARBA" id="ARBA00011255"/>
    </source>
</evidence>
<keyword evidence="9" id="KW-1185">Reference proteome</keyword>
<organism evidence="8 9">
    <name type="scientific">Neobacillus paridis</name>
    <dbReference type="NCBI Taxonomy" id="2803862"/>
    <lineage>
        <taxon>Bacteria</taxon>
        <taxon>Bacillati</taxon>
        <taxon>Bacillota</taxon>
        <taxon>Bacilli</taxon>
        <taxon>Bacillales</taxon>
        <taxon>Bacillaceae</taxon>
        <taxon>Neobacillus</taxon>
    </lineage>
</organism>
<dbReference type="Proteomes" id="UP000623967">
    <property type="component" value="Unassembled WGS sequence"/>
</dbReference>
<dbReference type="InterPro" id="IPR003481">
    <property type="entry name" value="FliD_N"/>
</dbReference>
<evidence type="ECO:0000313" key="9">
    <source>
        <dbReference type="Proteomes" id="UP000623967"/>
    </source>
</evidence>
<dbReference type="PANTHER" id="PTHR30288">
    <property type="entry name" value="FLAGELLAR CAP/ASSEMBLY PROTEIN FLID"/>
    <property type="match status" value="1"/>
</dbReference>
<comment type="function">
    <text evidence="5">Required for morphogenesis and for the elongation of the flagellar filament by facilitating polymerization of the flagellin monomers at the tip of growing filament. Forms a capping structure, which prevents flagellin subunits (transported through the central channel of the flagellum) from leaking out without polymerization at the distal end.</text>
</comment>
<comment type="subcellular location">
    <subcellularLocation>
        <location evidence="5">Secreted</location>
    </subcellularLocation>
    <subcellularLocation>
        <location evidence="5">Bacterial flagellum</location>
    </subcellularLocation>
</comment>
<gene>
    <name evidence="8" type="primary">fliD</name>
    <name evidence="8" type="ORF">JK635_11960</name>
</gene>
<evidence type="ECO:0000256" key="3">
    <source>
        <dbReference type="ARBA" id="ARBA00023054"/>
    </source>
</evidence>
<evidence type="ECO:0000313" key="8">
    <source>
        <dbReference type="EMBL" id="MBL4952927.1"/>
    </source>
</evidence>
<dbReference type="EMBL" id="JAESWB010000168">
    <property type="protein sequence ID" value="MBL4952927.1"/>
    <property type="molecule type" value="Genomic_DNA"/>
</dbReference>
<feature type="domain" description="Flagellar hook-associated protein 2 N-terminal" evidence="6">
    <location>
        <begin position="15"/>
        <end position="103"/>
    </location>
</feature>
<dbReference type="PANTHER" id="PTHR30288:SF0">
    <property type="entry name" value="FLAGELLAR HOOK-ASSOCIATED PROTEIN 2"/>
    <property type="match status" value="1"/>
</dbReference>
<dbReference type="Pfam" id="PF07195">
    <property type="entry name" value="FliD_C"/>
    <property type="match status" value="1"/>
</dbReference>
<accession>A0ABS1TNS8</accession>
<dbReference type="RefSeq" id="WP_202654151.1">
    <property type="nucleotide sequence ID" value="NZ_JAESWB010000168.1"/>
</dbReference>
<sequence length="522" mass="57253">MASVNLTTHVSGLASGMDTETIVNNMMKVNRIPLDKILQAKTINSWKTDAYREINTKIASFRDAMQDLRLEGTFSSAQKISSSDTRVDVSLSGKTSQTNFTITEAKMAVPAKAAMVSFNSQISSGSATIFSDGVEPVDMTFTVNGKEIKISKESTTFDKAIAEINTQLAEKNIKLSNVGGSLVFTTLGTGKGNSITISGADSNVQTTDADSNPINVNVLTKLGISNGTTSSGFGEGISFTDGEDLKSGYVVINGTTINVTSNSFTYDNIQINLKQDFSGGHANIQVTPDTDKVFDKIKTFVDKYNELIKDLNDKISEKKYRDYLPLTDDQKKDMKDNDIKLWEDKAKSGLLANDSTISQFLTQMRTSITEMVNGVGISLKDIGITTSTDYKENGKLVLDEDKLKSMLTTNLTDIQKLFAGKYDTGNYKDNTLNNQTKYKNSGIAVRVYDRIGDALNSLKVIAGYSTDSSLVKEAAEYDKRIASLQDRLSRTEQNLWAKFNAMEQALQKLNSQSSWLYQQLGQ</sequence>
<proteinExistence type="inferred from homology"/>
<protein>
    <recommendedName>
        <fullName evidence="5">Flagellar hook-associated protein 2</fullName>
        <shortName evidence="5">HAP2</shortName>
    </recommendedName>
    <alternativeName>
        <fullName evidence="5">Flagellar cap protein</fullName>
    </alternativeName>
</protein>
<dbReference type="Pfam" id="PF02465">
    <property type="entry name" value="FliD_N"/>
    <property type="match status" value="1"/>
</dbReference>
<dbReference type="InterPro" id="IPR010809">
    <property type="entry name" value="FliD_C"/>
</dbReference>
<dbReference type="InterPro" id="IPR040026">
    <property type="entry name" value="FliD"/>
</dbReference>
<comment type="subunit">
    <text evidence="2 5">Homopentamer.</text>
</comment>
<evidence type="ECO:0000259" key="6">
    <source>
        <dbReference type="Pfam" id="PF02465"/>
    </source>
</evidence>
<feature type="domain" description="Flagellar hook-associated protein 2 C-terminal" evidence="7">
    <location>
        <begin position="250"/>
        <end position="511"/>
    </location>
</feature>
<reference evidence="8 9" key="1">
    <citation type="submission" date="2021-01" db="EMBL/GenBank/DDBJ databases">
        <title>Genome public.</title>
        <authorList>
            <person name="Liu C."/>
            <person name="Sun Q."/>
        </authorList>
    </citation>
    <scope>NUCLEOTIDE SEQUENCE [LARGE SCALE GENOMIC DNA]</scope>
    <source>
        <strain evidence="8 9">YIM B02564</strain>
    </source>
</reference>
<evidence type="ECO:0000256" key="5">
    <source>
        <dbReference type="RuleBase" id="RU362066"/>
    </source>
</evidence>
<comment type="similarity">
    <text evidence="1 5">Belongs to the FliD family.</text>
</comment>
<evidence type="ECO:0000256" key="1">
    <source>
        <dbReference type="ARBA" id="ARBA00009764"/>
    </source>
</evidence>
<evidence type="ECO:0000259" key="7">
    <source>
        <dbReference type="Pfam" id="PF07195"/>
    </source>
</evidence>
<keyword evidence="5" id="KW-0964">Secreted</keyword>
<keyword evidence="8" id="KW-0969">Cilium</keyword>
<keyword evidence="4 5" id="KW-0975">Bacterial flagellum</keyword>